<keyword evidence="3" id="KW-0378">Hydrolase</keyword>
<comment type="pathway">
    <text evidence="1">Lipid metabolism; bile acid biosynthesis.</text>
</comment>
<dbReference type="EMBL" id="AZFM01000016">
    <property type="protein sequence ID" value="KRL89948.1"/>
    <property type="molecule type" value="Genomic_DNA"/>
</dbReference>
<evidence type="ECO:0000256" key="6">
    <source>
        <dbReference type="ARBA" id="ARBA00044804"/>
    </source>
</evidence>
<organism evidence="11 12">
    <name type="scientific">Lactobacillus kalixensis DSM 16043</name>
    <dbReference type="NCBI Taxonomy" id="1423763"/>
    <lineage>
        <taxon>Bacteria</taxon>
        <taxon>Bacillati</taxon>
        <taxon>Bacillota</taxon>
        <taxon>Bacilli</taxon>
        <taxon>Lactobacillales</taxon>
        <taxon>Lactobacillaceae</taxon>
        <taxon>Lactobacillus</taxon>
    </lineage>
</organism>
<dbReference type="InterPro" id="IPR047711">
    <property type="entry name" value="CBAH"/>
</dbReference>
<keyword evidence="4" id="KW-0443">Lipid metabolism</keyword>
<dbReference type="SUPFAM" id="SSF56235">
    <property type="entry name" value="N-terminal nucleophile aminohydrolases (Ntn hydrolases)"/>
    <property type="match status" value="1"/>
</dbReference>
<dbReference type="OrthoDB" id="9794717at2"/>
<dbReference type="CDD" id="cd00542">
    <property type="entry name" value="Ntn_PVA"/>
    <property type="match status" value="1"/>
</dbReference>
<protein>
    <recommendedName>
        <fullName evidence="5">choloylglycine hydrolase</fullName>
        <ecNumber evidence="5">3.5.1.24</ecNumber>
    </recommendedName>
    <alternativeName>
        <fullName evidence="6">Bile salt hydrolase</fullName>
    </alternativeName>
    <alternativeName>
        <fullName evidence="7">Choloylglycine hydrolase</fullName>
    </alternativeName>
</protein>
<dbReference type="GO" id="GO:0006629">
    <property type="term" value="P:lipid metabolic process"/>
    <property type="evidence" value="ECO:0007669"/>
    <property type="project" value="UniProtKB-KW"/>
</dbReference>
<reference evidence="11 12" key="1">
    <citation type="journal article" date="2015" name="Genome Announc.">
        <title>Expanding the biotechnology potential of lactobacilli through comparative genomics of 213 strains and associated genera.</title>
        <authorList>
            <person name="Sun Z."/>
            <person name="Harris H.M."/>
            <person name="McCann A."/>
            <person name="Guo C."/>
            <person name="Argimon S."/>
            <person name="Zhang W."/>
            <person name="Yang X."/>
            <person name="Jeffery I.B."/>
            <person name="Cooney J.C."/>
            <person name="Kagawa T.F."/>
            <person name="Liu W."/>
            <person name="Song Y."/>
            <person name="Salvetti E."/>
            <person name="Wrobel A."/>
            <person name="Rasinkangas P."/>
            <person name="Parkhill J."/>
            <person name="Rea M.C."/>
            <person name="O'Sullivan O."/>
            <person name="Ritari J."/>
            <person name="Douillard F.P."/>
            <person name="Paul Ross R."/>
            <person name="Yang R."/>
            <person name="Briner A.E."/>
            <person name="Felis G.E."/>
            <person name="de Vos W.M."/>
            <person name="Barrangou R."/>
            <person name="Klaenhammer T.R."/>
            <person name="Caufield P.W."/>
            <person name="Cui Y."/>
            <person name="Zhang H."/>
            <person name="O'Toole P.W."/>
        </authorList>
    </citation>
    <scope>NUCLEOTIDE SEQUENCE [LARGE SCALE GENOMIC DNA]</scope>
    <source>
        <strain evidence="11 12">DSM 16043</strain>
    </source>
</reference>
<dbReference type="AlphaFoldDB" id="A0A0R1U9F4"/>
<dbReference type="InterPro" id="IPR029132">
    <property type="entry name" value="CBAH/NAAA_C"/>
</dbReference>
<dbReference type="InterPro" id="IPR052193">
    <property type="entry name" value="Peptidase_C59"/>
</dbReference>
<comment type="caution">
    <text evidence="11">The sequence shown here is derived from an EMBL/GenBank/DDBJ whole genome shotgun (WGS) entry which is preliminary data.</text>
</comment>
<evidence type="ECO:0000256" key="4">
    <source>
        <dbReference type="ARBA" id="ARBA00023098"/>
    </source>
</evidence>
<dbReference type="Gene3D" id="3.60.60.10">
    <property type="entry name" value="Penicillin V Acylase, Chain A"/>
    <property type="match status" value="1"/>
</dbReference>
<evidence type="ECO:0000256" key="1">
    <source>
        <dbReference type="ARBA" id="ARBA00004860"/>
    </source>
</evidence>
<evidence type="ECO:0000256" key="2">
    <source>
        <dbReference type="ARBA" id="ARBA00006625"/>
    </source>
</evidence>
<dbReference type="InterPro" id="IPR029055">
    <property type="entry name" value="Ntn_hydrolases_N"/>
</dbReference>
<evidence type="ECO:0000313" key="12">
    <source>
        <dbReference type="Proteomes" id="UP000051036"/>
    </source>
</evidence>
<dbReference type="Pfam" id="PF02275">
    <property type="entry name" value="CBAH"/>
    <property type="match status" value="1"/>
</dbReference>
<accession>A0A0R1U9F4</accession>
<evidence type="ECO:0000313" key="11">
    <source>
        <dbReference type="EMBL" id="KRL89948.1"/>
    </source>
</evidence>
<keyword evidence="12" id="KW-1185">Reference proteome</keyword>
<dbReference type="RefSeq" id="WP_057798736.1">
    <property type="nucleotide sequence ID" value="NZ_AZFM01000016.1"/>
</dbReference>
<evidence type="ECO:0000256" key="8">
    <source>
        <dbReference type="ARBA" id="ARBA00047285"/>
    </source>
</evidence>
<sequence length="325" mass="36664">MCTSICYTSTDHYFGRNLDYEIDYGQKVIIVPRNYVFNYRDMPAQKSHYAFIGVSVVNDNYPLLCDAINEKGLGIAGLNFQGPGYYFPQIKGKKNIASFELIPYLLSNCESTAEVKEILADASISNVSFSSNYPAADLHWILSDKTGKSIVVESTKSGLHVYDNPVNVLTNNPEFPSQLTKLSDYVDVTPSNPKNTLVPNVDVNIYSRGLGTHHLPGGMDSSSRFVKAAFVLSHAPKGKDEVENVTNYFHILHSVEQAKGLDEVENNRYEYTMYTDCMNLDKGILYFTTYDNNRINAVDMYKENLDAEDLICYDLFKKQDINYIS</sequence>
<dbReference type="Proteomes" id="UP000051036">
    <property type="component" value="Unassembled WGS sequence"/>
</dbReference>
<dbReference type="PANTHER" id="PTHR35527">
    <property type="entry name" value="CHOLOYLGLYCINE HYDROLASE"/>
    <property type="match status" value="1"/>
</dbReference>
<dbReference type="GO" id="GO:0045302">
    <property type="term" value="F:choloylglycine hydrolase activity"/>
    <property type="evidence" value="ECO:0007669"/>
    <property type="project" value="UniProtKB-EC"/>
</dbReference>
<gene>
    <name evidence="11" type="ORF">FC46_GL000445</name>
</gene>
<dbReference type="PANTHER" id="PTHR35527:SF2">
    <property type="entry name" value="HYDROLASE"/>
    <property type="match status" value="1"/>
</dbReference>
<comment type="catalytic activity">
    <reaction evidence="9">
        <text>taurodeoxycholate + H2O = deoxycholate + taurine</text>
        <dbReference type="Rhea" id="RHEA:47556"/>
        <dbReference type="ChEBI" id="CHEBI:15377"/>
        <dbReference type="ChEBI" id="CHEBI:23614"/>
        <dbReference type="ChEBI" id="CHEBI:36261"/>
        <dbReference type="ChEBI" id="CHEBI:507393"/>
    </reaction>
    <physiologicalReaction direction="left-to-right" evidence="9">
        <dbReference type="Rhea" id="RHEA:47557"/>
    </physiologicalReaction>
</comment>
<evidence type="ECO:0000259" key="10">
    <source>
        <dbReference type="Pfam" id="PF02275"/>
    </source>
</evidence>
<proteinExistence type="inferred from homology"/>
<dbReference type="NCBIfam" id="NF038245">
    <property type="entry name" value="bile_salt_hydro"/>
    <property type="match status" value="1"/>
</dbReference>
<evidence type="ECO:0000256" key="7">
    <source>
        <dbReference type="ARBA" id="ARBA00044806"/>
    </source>
</evidence>
<evidence type="ECO:0000256" key="9">
    <source>
        <dbReference type="ARBA" id="ARBA00048897"/>
    </source>
</evidence>
<comment type="catalytic activity">
    <reaction evidence="8">
        <text>cholate + taurine = taurocholate + H2O</text>
        <dbReference type="Rhea" id="RHEA:47108"/>
        <dbReference type="ChEBI" id="CHEBI:15377"/>
        <dbReference type="ChEBI" id="CHEBI:29747"/>
        <dbReference type="ChEBI" id="CHEBI:36257"/>
        <dbReference type="ChEBI" id="CHEBI:507393"/>
    </reaction>
    <physiologicalReaction direction="right-to-left" evidence="8">
        <dbReference type="Rhea" id="RHEA:47110"/>
    </physiologicalReaction>
</comment>
<feature type="domain" description="Choloylglycine hydrolase/NAAA C-terminal" evidence="10">
    <location>
        <begin position="2"/>
        <end position="313"/>
    </location>
</feature>
<evidence type="ECO:0000256" key="3">
    <source>
        <dbReference type="ARBA" id="ARBA00022801"/>
    </source>
</evidence>
<dbReference type="STRING" id="1423763.FC46_GL000445"/>
<evidence type="ECO:0000256" key="5">
    <source>
        <dbReference type="ARBA" id="ARBA00044769"/>
    </source>
</evidence>
<dbReference type="EC" id="3.5.1.24" evidence="5"/>
<dbReference type="PATRIC" id="fig|1423763.3.peg.449"/>
<comment type="similarity">
    <text evidence="2">Belongs to the peptidase C59 family.</text>
</comment>
<name>A0A0R1U9F4_9LACO</name>